<evidence type="ECO:0000313" key="5">
    <source>
        <dbReference type="Proteomes" id="UP001159427"/>
    </source>
</evidence>
<organism evidence="4 5">
    <name type="scientific">Porites evermanni</name>
    <dbReference type="NCBI Taxonomy" id="104178"/>
    <lineage>
        <taxon>Eukaryota</taxon>
        <taxon>Metazoa</taxon>
        <taxon>Cnidaria</taxon>
        <taxon>Anthozoa</taxon>
        <taxon>Hexacorallia</taxon>
        <taxon>Scleractinia</taxon>
        <taxon>Fungiina</taxon>
        <taxon>Poritidae</taxon>
        <taxon>Porites</taxon>
    </lineage>
</organism>
<dbReference type="Pfam" id="PF12456">
    <property type="entry name" value="hSac2"/>
    <property type="match status" value="1"/>
</dbReference>
<dbReference type="EMBL" id="CALNXI010000267">
    <property type="protein sequence ID" value="CAH3023590.1"/>
    <property type="molecule type" value="Genomic_DNA"/>
</dbReference>
<comment type="similarity">
    <text evidence="1">Belongs to the TPRG1 family.</text>
</comment>
<dbReference type="Proteomes" id="UP001159427">
    <property type="component" value="Unassembled WGS sequence"/>
</dbReference>
<dbReference type="InterPro" id="IPR040242">
    <property type="entry name" value="TPRG1-like"/>
</dbReference>
<gene>
    <name evidence="4" type="ORF">PEVE_00019821</name>
</gene>
<feature type="domain" description="HSac2" evidence="3">
    <location>
        <begin position="78"/>
        <end position="238"/>
    </location>
</feature>
<dbReference type="PROSITE" id="PS51791">
    <property type="entry name" value="HSAC2"/>
    <property type="match status" value="1"/>
</dbReference>
<sequence length="293" mass="33052">MSSVSDNASAKGAEGASGSTSAADLSNVEINEATTVPEVEVKHGPFQSQPSLRGEMTEEQLKELGDKMRKEQAKKYFSLREGAFANAVEECKLYLDDSDGEILSSWLLSEIDHWDHEKERIVLITKKTLCLVKYNFIGLKVDEMRKVPLINCDKIQIGRFVYPKTTMMMITGYADNSPHSKQSGLRIFYSHQEPGFFQNWNPWSNEMPYISLTSHVQSALVESPPEAVQHSLFSKALIDAITNARETEPNREIINSFEVVEAELEIYVYIGLSAMIYNQSKLGFCKDRGNVFF</sequence>
<evidence type="ECO:0000259" key="3">
    <source>
        <dbReference type="PROSITE" id="PS51791"/>
    </source>
</evidence>
<evidence type="ECO:0000256" key="1">
    <source>
        <dbReference type="ARBA" id="ARBA00009163"/>
    </source>
</evidence>
<proteinExistence type="inferred from homology"/>
<feature type="compositionally biased region" description="Low complexity" evidence="2">
    <location>
        <begin position="8"/>
        <end position="23"/>
    </location>
</feature>
<dbReference type="InterPro" id="IPR022158">
    <property type="entry name" value="Inositol_phosphatase"/>
</dbReference>
<dbReference type="PANTHER" id="PTHR31108">
    <property type="entry name" value="TUMOR PROTEIN P63-REGULATED GENE 1-LIKE PROTEIN"/>
    <property type="match status" value="1"/>
</dbReference>
<evidence type="ECO:0000256" key="2">
    <source>
        <dbReference type="SAM" id="MobiDB-lite"/>
    </source>
</evidence>
<comment type="caution">
    <text evidence="4">The sequence shown here is derived from an EMBL/GenBank/DDBJ whole genome shotgun (WGS) entry which is preliminary data.</text>
</comment>
<keyword evidence="5" id="KW-1185">Reference proteome</keyword>
<dbReference type="InterPro" id="IPR034753">
    <property type="entry name" value="hSac2"/>
</dbReference>
<accession>A0ABN8M576</accession>
<name>A0ABN8M576_9CNID</name>
<protein>
    <recommendedName>
        <fullName evidence="3">HSac2 domain-containing protein</fullName>
    </recommendedName>
</protein>
<evidence type="ECO:0000313" key="4">
    <source>
        <dbReference type="EMBL" id="CAH3023590.1"/>
    </source>
</evidence>
<dbReference type="PANTHER" id="PTHR31108:SF1">
    <property type="entry name" value="HSAC2 DOMAIN-CONTAINING PROTEIN"/>
    <property type="match status" value="1"/>
</dbReference>
<reference evidence="4 5" key="1">
    <citation type="submission" date="2022-05" db="EMBL/GenBank/DDBJ databases">
        <authorList>
            <consortium name="Genoscope - CEA"/>
            <person name="William W."/>
        </authorList>
    </citation>
    <scope>NUCLEOTIDE SEQUENCE [LARGE SCALE GENOMIC DNA]</scope>
</reference>
<feature type="region of interest" description="Disordered" evidence="2">
    <location>
        <begin position="1"/>
        <end position="55"/>
    </location>
</feature>